<reference evidence="2 4" key="2">
    <citation type="journal article" date="2014" name="PLoS Genet.">
        <title>Phylogenetically driven sequencing of extremely halophilic archaea reveals strategies for static and dynamic osmo-response.</title>
        <authorList>
            <person name="Becker E.A."/>
            <person name="Seitzer P.M."/>
            <person name="Tritt A."/>
            <person name="Larsen D."/>
            <person name="Krusor M."/>
            <person name="Yao A.I."/>
            <person name="Wu D."/>
            <person name="Madern D."/>
            <person name="Eisen J.A."/>
            <person name="Darling A.E."/>
            <person name="Facciotti M.T."/>
        </authorList>
    </citation>
    <scope>NUCLEOTIDE SEQUENCE [LARGE SCALE GENOMIC DNA]</scope>
    <source>
        <strain evidence="2">B3</strain>
        <strain evidence="4">DSM 18796 / CECT 7217 / JCM 14584 / KCTC 4019 / B3</strain>
    </source>
</reference>
<accession>D8JBU2</accession>
<gene>
    <name evidence="1" type="ordered locus">HacjB3_16976</name>
    <name evidence="2" type="ORF">C497_02312</name>
</gene>
<dbReference type="EMBL" id="AOHV01000008">
    <property type="protein sequence ID" value="ELY40879.1"/>
    <property type="molecule type" value="Genomic_DNA"/>
</dbReference>
<dbReference type="Proteomes" id="UP000000390">
    <property type="component" value="Plasmid 1"/>
</dbReference>
<keyword evidence="1" id="KW-0614">Plasmid</keyword>
<proteinExistence type="predicted"/>
<organism evidence="1 3">
    <name type="scientific">Halalkalicoccus jeotgali (strain DSM 18796 / CECT 7217 / JCM 14584 / KCTC 4019 / B3)</name>
    <dbReference type="NCBI Taxonomy" id="795797"/>
    <lineage>
        <taxon>Archaea</taxon>
        <taxon>Methanobacteriati</taxon>
        <taxon>Methanobacteriota</taxon>
        <taxon>Stenosarchaea group</taxon>
        <taxon>Halobacteria</taxon>
        <taxon>Halobacteriales</taxon>
        <taxon>Halococcaceae</taxon>
        <taxon>Halalkalicoccus</taxon>
    </lineage>
</organism>
<dbReference type="HOGENOM" id="CLU_3178457_0_0_2"/>
<dbReference type="EMBL" id="CP002063">
    <property type="protein sequence ID" value="ADJ16745.1"/>
    <property type="molecule type" value="Genomic_DNA"/>
</dbReference>
<dbReference type="Proteomes" id="UP000011645">
    <property type="component" value="Unassembled WGS sequence"/>
</dbReference>
<name>D8JBU2_HALJB</name>
<geneLocation type="plasmid" evidence="1 3">
    <name>1</name>
</geneLocation>
<dbReference type="AlphaFoldDB" id="D8JBU2"/>
<keyword evidence="4" id="KW-1185">Reference proteome</keyword>
<reference evidence="1 3" key="1">
    <citation type="journal article" date="2010" name="J. Bacteriol.">
        <title>Complete genome sequence of Halalkalicoccus jeotgali B3(T), an extremely halophilic archaeon.</title>
        <authorList>
            <person name="Roh S.W."/>
            <person name="Nam Y.D."/>
            <person name="Nam S.H."/>
            <person name="Choi S.H."/>
            <person name="Park H.S."/>
            <person name="Bae J.W."/>
        </authorList>
    </citation>
    <scope>NUCLEOTIDE SEQUENCE [LARGE SCALE GENOMIC DNA]</scope>
    <source>
        <strain evidence="1">B3</strain>
        <strain evidence="3">DSM 18796 / CECT 7217 / JCM 14584 / KCTC 4019 / B3</strain>
        <plasmid evidence="3">1</plasmid>
    </source>
</reference>
<evidence type="ECO:0000313" key="4">
    <source>
        <dbReference type="Proteomes" id="UP000011645"/>
    </source>
</evidence>
<evidence type="ECO:0000313" key="2">
    <source>
        <dbReference type="EMBL" id="ELY40879.1"/>
    </source>
</evidence>
<protein>
    <submittedName>
        <fullName evidence="1">Uncharacterized protein</fullName>
    </submittedName>
</protein>
<dbReference type="KEGG" id="hje:HacjB3_16976"/>
<evidence type="ECO:0000313" key="1">
    <source>
        <dbReference type="EMBL" id="ADJ16745.1"/>
    </source>
</evidence>
<sequence>MIADVLTIDPNEVRLLHAGKMEKRLATVPVSGYIERAPIDTDWIIF</sequence>
<evidence type="ECO:0000313" key="3">
    <source>
        <dbReference type="Proteomes" id="UP000000390"/>
    </source>
</evidence>